<evidence type="ECO:0000256" key="5">
    <source>
        <dbReference type="ARBA" id="ARBA00023288"/>
    </source>
</evidence>
<gene>
    <name evidence="6" type="ORF">GH984_07690</name>
</gene>
<evidence type="ECO:0000256" key="2">
    <source>
        <dbReference type="ARBA" id="ARBA00023136"/>
    </source>
</evidence>
<dbReference type="GO" id="GO:0043165">
    <property type="term" value="P:Gram-negative-bacterium-type cell outer membrane assembly"/>
    <property type="evidence" value="ECO:0007669"/>
    <property type="project" value="InterPro"/>
</dbReference>
<dbReference type="Pfam" id="PF04390">
    <property type="entry name" value="LptE"/>
    <property type="match status" value="1"/>
</dbReference>
<keyword evidence="2" id="KW-0472">Membrane</keyword>
<keyword evidence="7" id="KW-1185">Reference proteome</keyword>
<keyword evidence="4" id="KW-0998">Cell outer membrane</keyword>
<keyword evidence="3" id="KW-0564">Palmitate</keyword>
<sequence length="171" mass="18570">MNKLSRHILTPWVIGLLSIVLAGCGWQLRGAIGGGFQDVPIALAGDTDNQFFAEVSDELRNLGAIMVNDRGAAQAVVVIDRAEATRTTVATDADGFATEYELTYRLTFHVEAGGLGDADRFSGASQTIRNTESYPVDPNDLLAVEAEEERIEEDLRAMSIRLMLSRVSRAL</sequence>
<dbReference type="InterPro" id="IPR007485">
    <property type="entry name" value="LPS_assembly_LptE"/>
</dbReference>
<dbReference type="Proteomes" id="UP000433788">
    <property type="component" value="Unassembled WGS sequence"/>
</dbReference>
<evidence type="ECO:0000256" key="4">
    <source>
        <dbReference type="ARBA" id="ARBA00023237"/>
    </source>
</evidence>
<dbReference type="RefSeq" id="WP_153719647.1">
    <property type="nucleotide sequence ID" value="NZ_WJPP01000004.1"/>
</dbReference>
<organism evidence="6 7">
    <name type="scientific">Spiribacter salilacus</name>
    <dbReference type="NCBI Taxonomy" id="2664894"/>
    <lineage>
        <taxon>Bacteria</taxon>
        <taxon>Pseudomonadati</taxon>
        <taxon>Pseudomonadota</taxon>
        <taxon>Gammaproteobacteria</taxon>
        <taxon>Chromatiales</taxon>
        <taxon>Ectothiorhodospiraceae</taxon>
        <taxon>Spiribacter</taxon>
    </lineage>
</organism>
<evidence type="ECO:0000256" key="3">
    <source>
        <dbReference type="ARBA" id="ARBA00023139"/>
    </source>
</evidence>
<dbReference type="AlphaFoldDB" id="A0A6N7QW81"/>
<dbReference type="PROSITE" id="PS51257">
    <property type="entry name" value="PROKAR_LIPOPROTEIN"/>
    <property type="match status" value="1"/>
</dbReference>
<accession>A0A6N7QW81</accession>
<evidence type="ECO:0000256" key="1">
    <source>
        <dbReference type="ARBA" id="ARBA00022729"/>
    </source>
</evidence>
<comment type="caution">
    <text evidence="6">The sequence shown here is derived from an EMBL/GenBank/DDBJ whole genome shotgun (WGS) entry which is preliminary data.</text>
</comment>
<evidence type="ECO:0000313" key="7">
    <source>
        <dbReference type="Proteomes" id="UP000433788"/>
    </source>
</evidence>
<dbReference type="PANTHER" id="PTHR38098">
    <property type="entry name" value="LPS-ASSEMBLY LIPOPROTEIN LPTE"/>
    <property type="match status" value="1"/>
</dbReference>
<protein>
    <recommendedName>
        <fullName evidence="8">LPS-assembly lipoprotein LptE</fullName>
    </recommendedName>
</protein>
<name>A0A6N7QW81_9GAMM</name>
<dbReference type="EMBL" id="WJPP01000004">
    <property type="protein sequence ID" value="MRH78587.1"/>
    <property type="molecule type" value="Genomic_DNA"/>
</dbReference>
<dbReference type="PANTHER" id="PTHR38098:SF1">
    <property type="entry name" value="LPS-ASSEMBLY LIPOPROTEIN LPTE"/>
    <property type="match status" value="1"/>
</dbReference>
<dbReference type="GO" id="GO:0019867">
    <property type="term" value="C:outer membrane"/>
    <property type="evidence" value="ECO:0007669"/>
    <property type="project" value="InterPro"/>
</dbReference>
<evidence type="ECO:0008006" key="8">
    <source>
        <dbReference type="Google" id="ProtNLM"/>
    </source>
</evidence>
<dbReference type="Gene3D" id="3.30.160.150">
    <property type="entry name" value="Lipoprotein like domain"/>
    <property type="match status" value="1"/>
</dbReference>
<keyword evidence="1" id="KW-0732">Signal</keyword>
<reference evidence="6 7" key="1">
    <citation type="submission" date="2019-11" db="EMBL/GenBank/DDBJ databases">
        <authorList>
            <person name="Zhang X.Y."/>
        </authorList>
    </citation>
    <scope>NUCLEOTIDE SEQUENCE [LARGE SCALE GENOMIC DNA]</scope>
    <source>
        <strain evidence="6 7">C176</strain>
    </source>
</reference>
<dbReference type="GO" id="GO:1990351">
    <property type="term" value="C:transporter complex"/>
    <property type="evidence" value="ECO:0007669"/>
    <property type="project" value="TreeGrafter"/>
</dbReference>
<evidence type="ECO:0000313" key="6">
    <source>
        <dbReference type="EMBL" id="MRH78587.1"/>
    </source>
</evidence>
<proteinExistence type="predicted"/>
<dbReference type="GO" id="GO:0015920">
    <property type="term" value="P:lipopolysaccharide transport"/>
    <property type="evidence" value="ECO:0007669"/>
    <property type="project" value="TreeGrafter"/>
</dbReference>
<dbReference type="GO" id="GO:0001530">
    <property type="term" value="F:lipopolysaccharide binding"/>
    <property type="evidence" value="ECO:0007669"/>
    <property type="project" value="TreeGrafter"/>
</dbReference>
<keyword evidence="5" id="KW-0449">Lipoprotein</keyword>